<dbReference type="AlphaFoldDB" id="A0A2M8Q8N2"/>
<name>A0A2M8Q8N2_9CHLR</name>
<dbReference type="Gene3D" id="3.90.1570.10">
    <property type="entry name" value="tt1808, chain A"/>
    <property type="match status" value="1"/>
</dbReference>
<dbReference type="InterPro" id="IPR011335">
    <property type="entry name" value="Restrct_endonuc-II-like"/>
</dbReference>
<comment type="caution">
    <text evidence="2">The sequence shown here is derived from an EMBL/GenBank/DDBJ whole genome shotgun (WGS) entry which is preliminary data.</text>
</comment>
<proteinExistence type="predicted"/>
<feature type="non-terminal residue" evidence="2">
    <location>
        <position position="147"/>
    </location>
</feature>
<gene>
    <name evidence="2" type="ORF">CUN48_15205</name>
</gene>
<dbReference type="InterPro" id="IPR008538">
    <property type="entry name" value="Uma2"/>
</dbReference>
<dbReference type="Proteomes" id="UP000230790">
    <property type="component" value="Unassembled WGS sequence"/>
</dbReference>
<accession>A0A2M8Q8N2</accession>
<evidence type="ECO:0000313" key="3">
    <source>
        <dbReference type="Proteomes" id="UP000230790"/>
    </source>
</evidence>
<evidence type="ECO:0000313" key="2">
    <source>
        <dbReference type="EMBL" id="PJF46163.1"/>
    </source>
</evidence>
<reference evidence="2 3" key="1">
    <citation type="submission" date="2017-11" db="EMBL/GenBank/DDBJ databases">
        <title>Evolution of Phototrophy in the Chloroflexi Phylum Driven by Horizontal Gene Transfer.</title>
        <authorList>
            <person name="Ward L.M."/>
            <person name="Hemp J."/>
            <person name="Shih P.M."/>
            <person name="Mcglynn S.E."/>
            <person name="Fischer W."/>
        </authorList>
    </citation>
    <scope>NUCLEOTIDE SEQUENCE [LARGE SCALE GENOMIC DNA]</scope>
    <source>
        <strain evidence="2">JP3_7</strain>
    </source>
</reference>
<dbReference type="CDD" id="cd06260">
    <property type="entry name" value="DUF820-like"/>
    <property type="match status" value="1"/>
</dbReference>
<dbReference type="Pfam" id="PF05685">
    <property type="entry name" value="Uma2"/>
    <property type="match status" value="1"/>
</dbReference>
<dbReference type="SUPFAM" id="SSF52980">
    <property type="entry name" value="Restriction endonuclease-like"/>
    <property type="match status" value="1"/>
</dbReference>
<dbReference type="EMBL" id="PGTN01000415">
    <property type="protein sequence ID" value="PJF46163.1"/>
    <property type="molecule type" value="Genomic_DNA"/>
</dbReference>
<feature type="domain" description="Putative restriction endonuclease" evidence="1">
    <location>
        <begin position="7"/>
        <end position="128"/>
    </location>
</feature>
<dbReference type="InterPro" id="IPR012296">
    <property type="entry name" value="Nuclease_put_TT1808"/>
</dbReference>
<organism evidence="2 3">
    <name type="scientific">Candidatus Thermofonsia Clade 3 bacterium</name>
    <dbReference type="NCBI Taxonomy" id="2364212"/>
    <lineage>
        <taxon>Bacteria</taxon>
        <taxon>Bacillati</taxon>
        <taxon>Chloroflexota</taxon>
        <taxon>Candidatus Thermofontia</taxon>
        <taxon>Candidatus Thermofonsia Clade 3</taxon>
    </lineage>
</organism>
<protein>
    <recommendedName>
        <fullName evidence="1">Putative restriction endonuclease domain-containing protein</fullName>
    </recommendedName>
</protein>
<evidence type="ECO:0000259" key="1">
    <source>
        <dbReference type="Pfam" id="PF05685"/>
    </source>
</evidence>
<sequence length="147" mass="16135">MSSSPYSVLQAKLQAWLVTLLTVVVEAYELGAVIGKGARVVVGDEVLMPDVLYVPNSERKSVKADAIYGPPALAIDVLHSGVSEDERAMLRRRYAAAHVLEYWQIEADKGRGFCYQADANWNYDLIPPDKGGLHYSAAIVQLAFPVE</sequence>